<dbReference type="EMBL" id="AP005578">
    <property type="protein sequence ID" value="BAD19904.1"/>
    <property type="molecule type" value="Genomic_DNA"/>
</dbReference>
<proteinExistence type="predicted"/>
<accession>Q6K481</accession>
<sequence length="196" mass="21072">MVYLSFPFFFSSLLSLLLSINRAGRGGKCEEAAAAERGWRWLERRRETAGVMAAVGQEEKRWPTRQRRGAAHSSGGRGAEEAASATACSVAERSIAWRSGGGEERSRARLLPLQVLTGLLATPAPPRAACHSFPPPLRRVLLLSAVELAVTLISSSASAAVVPATSPPSVVTPGSIDREKQGEKRREKEKKGEMPK</sequence>
<keyword evidence="2" id="KW-0732">Signal</keyword>
<reference evidence="4" key="2">
    <citation type="journal article" date="2008" name="Nucleic Acids Res.">
        <title>The rice annotation project database (RAP-DB): 2008 update.</title>
        <authorList>
            <consortium name="The rice annotation project (RAP)"/>
        </authorList>
    </citation>
    <scope>GENOME REANNOTATION</scope>
    <source>
        <strain evidence="4">cv. Nipponbare</strain>
    </source>
</reference>
<feature type="region of interest" description="Disordered" evidence="1">
    <location>
        <begin position="161"/>
        <end position="196"/>
    </location>
</feature>
<gene>
    <name evidence="3" type="primary">OJ1695_A02.18</name>
</gene>
<protein>
    <submittedName>
        <fullName evidence="3">Uncharacterized protein</fullName>
    </submittedName>
</protein>
<feature type="compositionally biased region" description="Basic and acidic residues" evidence="1">
    <location>
        <begin position="176"/>
        <end position="196"/>
    </location>
</feature>
<evidence type="ECO:0000313" key="3">
    <source>
        <dbReference type="EMBL" id="BAD19904.1"/>
    </source>
</evidence>
<evidence type="ECO:0000256" key="1">
    <source>
        <dbReference type="SAM" id="MobiDB-lite"/>
    </source>
</evidence>
<evidence type="ECO:0000256" key="2">
    <source>
        <dbReference type="SAM" id="SignalP"/>
    </source>
</evidence>
<feature type="chain" id="PRO_5004275441" evidence="2">
    <location>
        <begin position="27"/>
        <end position="196"/>
    </location>
</feature>
<evidence type="ECO:0000313" key="4">
    <source>
        <dbReference type="Proteomes" id="UP000000763"/>
    </source>
</evidence>
<dbReference type="Proteomes" id="UP000000763">
    <property type="component" value="Chromosome 9"/>
</dbReference>
<feature type="region of interest" description="Disordered" evidence="1">
    <location>
        <begin position="58"/>
        <end position="83"/>
    </location>
</feature>
<organism evidence="3 4">
    <name type="scientific">Oryza sativa subsp. japonica</name>
    <name type="common">Rice</name>
    <dbReference type="NCBI Taxonomy" id="39947"/>
    <lineage>
        <taxon>Eukaryota</taxon>
        <taxon>Viridiplantae</taxon>
        <taxon>Streptophyta</taxon>
        <taxon>Embryophyta</taxon>
        <taxon>Tracheophyta</taxon>
        <taxon>Spermatophyta</taxon>
        <taxon>Magnoliopsida</taxon>
        <taxon>Liliopsida</taxon>
        <taxon>Poales</taxon>
        <taxon>Poaceae</taxon>
        <taxon>BOP clade</taxon>
        <taxon>Oryzoideae</taxon>
        <taxon>Oryzeae</taxon>
        <taxon>Oryzinae</taxon>
        <taxon>Oryza</taxon>
        <taxon>Oryza sativa</taxon>
    </lineage>
</organism>
<feature type="signal peptide" evidence="2">
    <location>
        <begin position="1"/>
        <end position="26"/>
    </location>
</feature>
<dbReference type="AlphaFoldDB" id="Q6K481"/>
<name>Q6K481_ORYSJ</name>
<feature type="compositionally biased region" description="Low complexity" evidence="1">
    <location>
        <begin position="161"/>
        <end position="173"/>
    </location>
</feature>
<reference evidence="4" key="1">
    <citation type="journal article" date="2005" name="Nature">
        <title>The map-based sequence of the rice genome.</title>
        <authorList>
            <consortium name="International rice genome sequencing project (IRGSP)"/>
            <person name="Matsumoto T."/>
            <person name="Wu J."/>
            <person name="Kanamori H."/>
            <person name="Katayose Y."/>
            <person name="Fujisawa M."/>
            <person name="Namiki N."/>
            <person name="Mizuno H."/>
            <person name="Yamamoto K."/>
            <person name="Antonio B.A."/>
            <person name="Baba T."/>
            <person name="Sakata K."/>
            <person name="Nagamura Y."/>
            <person name="Aoki H."/>
            <person name="Arikawa K."/>
            <person name="Arita K."/>
            <person name="Bito T."/>
            <person name="Chiden Y."/>
            <person name="Fujitsuka N."/>
            <person name="Fukunaka R."/>
            <person name="Hamada M."/>
            <person name="Harada C."/>
            <person name="Hayashi A."/>
            <person name="Hijishita S."/>
            <person name="Honda M."/>
            <person name="Hosokawa S."/>
            <person name="Ichikawa Y."/>
            <person name="Idonuma A."/>
            <person name="Iijima M."/>
            <person name="Ikeda M."/>
            <person name="Ikeno M."/>
            <person name="Ito K."/>
            <person name="Ito S."/>
            <person name="Ito T."/>
            <person name="Ito Y."/>
            <person name="Ito Y."/>
            <person name="Iwabuchi A."/>
            <person name="Kamiya K."/>
            <person name="Karasawa W."/>
            <person name="Kurita K."/>
            <person name="Katagiri S."/>
            <person name="Kikuta A."/>
            <person name="Kobayashi H."/>
            <person name="Kobayashi N."/>
            <person name="Machita K."/>
            <person name="Maehara T."/>
            <person name="Masukawa M."/>
            <person name="Mizubayashi T."/>
            <person name="Mukai Y."/>
            <person name="Nagasaki H."/>
            <person name="Nagata Y."/>
            <person name="Naito S."/>
            <person name="Nakashima M."/>
            <person name="Nakama Y."/>
            <person name="Nakamichi Y."/>
            <person name="Nakamura M."/>
            <person name="Meguro A."/>
            <person name="Negishi M."/>
            <person name="Ohta I."/>
            <person name="Ohta T."/>
            <person name="Okamoto M."/>
            <person name="Ono N."/>
            <person name="Saji S."/>
            <person name="Sakaguchi M."/>
            <person name="Sakai K."/>
            <person name="Shibata M."/>
            <person name="Shimokawa T."/>
            <person name="Song J."/>
            <person name="Takazaki Y."/>
            <person name="Terasawa K."/>
            <person name="Tsugane M."/>
            <person name="Tsuji K."/>
            <person name="Ueda S."/>
            <person name="Waki K."/>
            <person name="Yamagata H."/>
            <person name="Yamamoto M."/>
            <person name="Yamamoto S."/>
            <person name="Yamane H."/>
            <person name="Yoshiki S."/>
            <person name="Yoshihara R."/>
            <person name="Yukawa K."/>
            <person name="Zhong H."/>
            <person name="Yano M."/>
            <person name="Yuan Q."/>
            <person name="Ouyang S."/>
            <person name="Liu J."/>
            <person name="Jones K.M."/>
            <person name="Gansberger K."/>
            <person name="Moffat K."/>
            <person name="Hill J."/>
            <person name="Bera J."/>
            <person name="Fadrosh D."/>
            <person name="Jin S."/>
            <person name="Johri S."/>
            <person name="Kim M."/>
            <person name="Overton L."/>
            <person name="Reardon M."/>
            <person name="Tsitrin T."/>
            <person name="Vuong H."/>
            <person name="Weaver B."/>
            <person name="Ciecko A."/>
            <person name="Tallon L."/>
            <person name="Jackson J."/>
            <person name="Pai G."/>
            <person name="Aken S.V."/>
            <person name="Utterback T."/>
            <person name="Reidmuller S."/>
            <person name="Feldblyum T."/>
            <person name="Hsiao J."/>
            <person name="Zismann V."/>
            <person name="Iobst S."/>
            <person name="de Vazeille A.R."/>
            <person name="Buell C.R."/>
            <person name="Ying K."/>
            <person name="Li Y."/>
            <person name="Lu T."/>
            <person name="Huang Y."/>
            <person name="Zhao Q."/>
            <person name="Feng Q."/>
            <person name="Zhang L."/>
            <person name="Zhu J."/>
            <person name="Weng Q."/>
            <person name="Mu J."/>
            <person name="Lu Y."/>
            <person name="Fan D."/>
            <person name="Liu Y."/>
            <person name="Guan J."/>
            <person name="Zhang Y."/>
            <person name="Yu S."/>
            <person name="Liu X."/>
            <person name="Zhang Y."/>
            <person name="Hong G."/>
            <person name="Han B."/>
            <person name="Choisne N."/>
            <person name="Demange N."/>
            <person name="Orjeda G."/>
            <person name="Samain S."/>
            <person name="Cattolico L."/>
            <person name="Pelletier E."/>
            <person name="Couloux A."/>
            <person name="Segurens B."/>
            <person name="Wincker P."/>
            <person name="D'Hont A."/>
            <person name="Scarpelli C."/>
            <person name="Weissenbach J."/>
            <person name="Salanoubat M."/>
            <person name="Quetier F."/>
            <person name="Yu Y."/>
            <person name="Kim H.R."/>
            <person name="Rambo T."/>
            <person name="Currie J."/>
            <person name="Collura K."/>
            <person name="Luo M."/>
            <person name="Yang T."/>
            <person name="Ammiraju J.S.S."/>
            <person name="Engler F."/>
            <person name="Soderlund C."/>
            <person name="Wing R.A."/>
            <person name="Palmer L.E."/>
            <person name="de la Bastide M."/>
            <person name="Spiegel L."/>
            <person name="Nascimento L."/>
            <person name="Zutavern T."/>
            <person name="O'Shaughnessy A."/>
            <person name="Dike S."/>
            <person name="Dedhia N."/>
            <person name="Preston R."/>
            <person name="Balija V."/>
            <person name="McCombie W.R."/>
            <person name="Chow T."/>
            <person name="Chen H."/>
            <person name="Chung M."/>
            <person name="Chen C."/>
            <person name="Shaw J."/>
            <person name="Wu H."/>
            <person name="Hsiao K."/>
            <person name="Chao Y."/>
            <person name="Chu M."/>
            <person name="Cheng C."/>
            <person name="Hour A."/>
            <person name="Lee P."/>
            <person name="Lin S."/>
            <person name="Lin Y."/>
            <person name="Liou J."/>
            <person name="Liu S."/>
            <person name="Hsing Y."/>
            <person name="Raghuvanshi S."/>
            <person name="Mohanty A."/>
            <person name="Bharti A.K."/>
            <person name="Gaur A."/>
            <person name="Gupta V."/>
            <person name="Kumar D."/>
            <person name="Ravi V."/>
            <person name="Vij S."/>
            <person name="Kapur A."/>
            <person name="Khurana P."/>
            <person name="Khurana P."/>
            <person name="Khurana J.P."/>
            <person name="Tyagi A.K."/>
            <person name="Gaikwad K."/>
            <person name="Singh A."/>
            <person name="Dalal V."/>
            <person name="Srivastava S."/>
            <person name="Dixit A."/>
            <person name="Pal A.K."/>
            <person name="Ghazi I.A."/>
            <person name="Yadav M."/>
            <person name="Pandit A."/>
            <person name="Bhargava A."/>
            <person name="Sureshbabu K."/>
            <person name="Batra K."/>
            <person name="Sharma T.R."/>
            <person name="Mohapatra T."/>
            <person name="Singh N.K."/>
            <person name="Messing J."/>
            <person name="Nelson A.B."/>
            <person name="Fuks G."/>
            <person name="Kavchok S."/>
            <person name="Keizer G."/>
            <person name="Linton E."/>
            <person name="Llaca V."/>
            <person name="Song R."/>
            <person name="Tanyolac B."/>
            <person name="Young S."/>
            <person name="Ho-Il K."/>
            <person name="Hahn J.H."/>
            <person name="Sangsakoo G."/>
            <person name="Vanavichit A."/>
            <person name="de Mattos Luiz.A.T."/>
            <person name="Zimmer P.D."/>
            <person name="Malone G."/>
            <person name="Dellagostin O."/>
            <person name="de Oliveira A.C."/>
            <person name="Bevan M."/>
            <person name="Bancroft I."/>
            <person name="Minx P."/>
            <person name="Cordum H."/>
            <person name="Wilson R."/>
            <person name="Cheng Z."/>
            <person name="Jin W."/>
            <person name="Jiang J."/>
            <person name="Leong S.A."/>
            <person name="Iwama H."/>
            <person name="Gojobori T."/>
            <person name="Itoh T."/>
            <person name="Niimura Y."/>
            <person name="Fujii Y."/>
            <person name="Habara T."/>
            <person name="Sakai H."/>
            <person name="Sato Y."/>
            <person name="Wilson G."/>
            <person name="Kumar K."/>
            <person name="McCouch S."/>
            <person name="Juretic N."/>
            <person name="Hoen D."/>
            <person name="Wright S."/>
            <person name="Bruskiewich R."/>
            <person name="Bureau T."/>
            <person name="Miyao A."/>
            <person name="Hirochika H."/>
            <person name="Nishikawa T."/>
            <person name="Kadowaki K."/>
            <person name="Sugiura M."/>
            <person name="Burr B."/>
            <person name="Sasaki T."/>
        </authorList>
    </citation>
    <scope>NUCLEOTIDE SEQUENCE [LARGE SCALE GENOMIC DNA]</scope>
    <source>
        <strain evidence="4">cv. Nipponbare</strain>
    </source>
</reference>